<dbReference type="InterPro" id="IPR045535">
    <property type="entry name" value="ThsA_Macro"/>
</dbReference>
<protein>
    <recommendedName>
        <fullName evidence="2">Thoeris protein ThsA Macro domain-containing protein</fullName>
    </recommendedName>
</protein>
<accession>A0A3E0W7I8</accession>
<feature type="domain" description="Thoeris protein ThsA Macro" evidence="2">
    <location>
        <begin position="56"/>
        <end position="236"/>
    </location>
</feature>
<dbReference type="AlphaFoldDB" id="A0A3E0W7I8"/>
<dbReference type="OrthoDB" id="3405809at2"/>
<reference evidence="3 4" key="1">
    <citation type="submission" date="2017-04" db="EMBL/GenBank/DDBJ databases">
        <title>Comparative genome analysis of Subtercola boreus.</title>
        <authorList>
            <person name="Cho Y.-J."/>
            <person name="Cho A."/>
            <person name="Kim O.-S."/>
            <person name="Lee J.-I."/>
        </authorList>
    </citation>
    <scope>NUCLEOTIDE SEQUENCE [LARGE SCALE GENOMIC DNA]</scope>
    <source>
        <strain evidence="3 4">P28004</strain>
    </source>
</reference>
<organism evidence="3 4">
    <name type="scientific">Subtercola boreus</name>
    <dbReference type="NCBI Taxonomy" id="120213"/>
    <lineage>
        <taxon>Bacteria</taxon>
        <taxon>Bacillati</taxon>
        <taxon>Actinomycetota</taxon>
        <taxon>Actinomycetes</taxon>
        <taxon>Micrococcales</taxon>
        <taxon>Microbacteriaceae</taxon>
        <taxon>Subtercola</taxon>
    </lineage>
</organism>
<keyword evidence="1" id="KW-0812">Transmembrane</keyword>
<evidence type="ECO:0000313" key="4">
    <source>
        <dbReference type="Proteomes" id="UP000257080"/>
    </source>
</evidence>
<sequence>MGISAIPIGILAPLSPQWWDGKWWLILIVAAVAVAWGLVGLKRKEPKQSYEENVTIRLVVGDLFKQDASAVIGFTTTFDTEVPDVIAPNSLQSNFMDAIYAGSQSRLDQDLSIALAGKAPYKTVAKRGKTEVYPVGTVATLTASANIHYFCAAYTEMDVHNRASGTIKGVLNTLDECWDEMDKYGNGEVICVPLIGQGQSRIGELTPEISARLTAFSFILRTKRSRFASELRIVVHPTERQKVDLVEFQAFLTSLAGS</sequence>
<dbReference type="EMBL" id="NBXE01000035">
    <property type="protein sequence ID" value="RFA25120.1"/>
    <property type="molecule type" value="Genomic_DNA"/>
</dbReference>
<evidence type="ECO:0000259" key="2">
    <source>
        <dbReference type="Pfam" id="PF20016"/>
    </source>
</evidence>
<feature type="transmembrane region" description="Helical" evidence="1">
    <location>
        <begin position="23"/>
        <end position="41"/>
    </location>
</feature>
<name>A0A3E0W7I8_9MICO</name>
<dbReference type="Proteomes" id="UP000257080">
    <property type="component" value="Unassembled WGS sequence"/>
</dbReference>
<evidence type="ECO:0000313" key="3">
    <source>
        <dbReference type="EMBL" id="RFA25120.1"/>
    </source>
</evidence>
<dbReference type="Pfam" id="PF20016">
    <property type="entry name" value="ThsA_Macro"/>
    <property type="match status" value="1"/>
</dbReference>
<comment type="caution">
    <text evidence="3">The sequence shown here is derived from an EMBL/GenBank/DDBJ whole genome shotgun (WGS) entry which is preliminary data.</text>
</comment>
<proteinExistence type="predicted"/>
<keyword evidence="1" id="KW-0472">Membrane</keyword>
<gene>
    <name evidence="3" type="ORF">B7R25_16200</name>
</gene>
<evidence type="ECO:0000256" key="1">
    <source>
        <dbReference type="SAM" id="Phobius"/>
    </source>
</evidence>
<keyword evidence="1" id="KW-1133">Transmembrane helix</keyword>